<dbReference type="OrthoDB" id="1110562at2"/>
<evidence type="ECO:0000313" key="2">
    <source>
        <dbReference type="Proteomes" id="UP000185839"/>
    </source>
</evidence>
<proteinExistence type="predicted"/>
<reference evidence="2" key="1">
    <citation type="submission" date="2017-01" db="EMBL/GenBank/DDBJ databases">
        <authorList>
            <person name="Varghese N."/>
            <person name="Submissions S."/>
        </authorList>
    </citation>
    <scope>NUCLEOTIDE SEQUENCE [LARGE SCALE GENOMIC DNA]</scope>
    <source>
        <strain evidence="2">DSM 23145</strain>
    </source>
</reference>
<sequence>MMPTQEDLTKDFMGQLIGKVYDTLTNNNPESLGPNNFIAFDPIGKVLMSNSFDFAINGIFGIPPKPKPILDSKGNQVVDANGKPQFDMIDYQNMVNSTKNGNFLKMEQFAAITDEVHDGVPPLLPSGKGRAFAIFNPTGKSISKGYGDLMDWCEVADSTIDPKVETKLAKMRDKLSKTKVLKNPEFDPDEIESDTNLKMITQTFVSPMYKKYLEYAIKYNDVLETNNAIRIAADNGDSDAAAQISIDGKNMKKREDMALQAWSSMGFKESVEQMQNYIAEVEAKSILTLKKRLEKEYRNNLRTKILEFTDYSVSSPIPAEAIQLSSGWTKFDSKTMASSSSYNHSVHAASIKAGFNALFVKGNAGSSFNRDSMNSNFSSEDFSFSFKIGKVAVARGWLNQNFLESKYWRLANNSPQSINKDILSDGNGKGLLSSLITELIMVKDVSFKFNTQSANYSKIKTHFDAGGGFSFGPFFNSSAKYSYDNTNIQSSSQFKNGELSSPDISIIGYKCRILPKSPNTDPSIKKFVSATES</sequence>
<dbReference type="Proteomes" id="UP000185839">
    <property type="component" value="Unassembled WGS sequence"/>
</dbReference>
<organism evidence="1 2">
    <name type="scientific">Kaistella chaponensis</name>
    <dbReference type="NCBI Taxonomy" id="713588"/>
    <lineage>
        <taxon>Bacteria</taxon>
        <taxon>Pseudomonadati</taxon>
        <taxon>Bacteroidota</taxon>
        <taxon>Flavobacteriia</taxon>
        <taxon>Flavobacteriales</taxon>
        <taxon>Weeksellaceae</taxon>
        <taxon>Chryseobacterium group</taxon>
        <taxon>Kaistella</taxon>
    </lineage>
</organism>
<evidence type="ECO:0000313" key="1">
    <source>
        <dbReference type="EMBL" id="SIS86190.1"/>
    </source>
</evidence>
<keyword evidence="2" id="KW-1185">Reference proteome</keyword>
<accession>A0A1N7MJI4</accession>
<dbReference type="RefSeq" id="WP_076387337.1">
    <property type="nucleotide sequence ID" value="NZ_FTOI01000009.1"/>
</dbReference>
<dbReference type="STRING" id="713588.SAMN05421789_10910"/>
<dbReference type="EMBL" id="FTOI01000009">
    <property type="protein sequence ID" value="SIS86190.1"/>
    <property type="molecule type" value="Genomic_DNA"/>
</dbReference>
<dbReference type="AlphaFoldDB" id="A0A1N7MJI4"/>
<name>A0A1N7MJI4_9FLAO</name>
<protein>
    <submittedName>
        <fullName evidence="1">Uncharacterized protein</fullName>
    </submittedName>
</protein>
<gene>
    <name evidence="1" type="ORF">SAMN05421789_10910</name>
</gene>